<name>A0AAJ5JZ59_9DEIO</name>
<dbReference type="EMBL" id="JACHFV010000002">
    <property type="protein sequence ID" value="MBB5293836.1"/>
    <property type="molecule type" value="Genomic_DNA"/>
</dbReference>
<organism evidence="2 3">
    <name type="scientific">Deinococcus metallilatus</name>
    <dbReference type="NCBI Taxonomy" id="1211322"/>
    <lineage>
        <taxon>Bacteria</taxon>
        <taxon>Thermotogati</taxon>
        <taxon>Deinococcota</taxon>
        <taxon>Deinococci</taxon>
        <taxon>Deinococcales</taxon>
        <taxon>Deinococcaceae</taxon>
        <taxon>Deinococcus</taxon>
    </lineage>
</organism>
<comment type="caution">
    <text evidence="2">The sequence shown here is derived from an EMBL/GenBank/DDBJ whole genome shotgun (WGS) entry which is preliminary data.</text>
</comment>
<dbReference type="RefSeq" id="WP_129117532.1">
    <property type="nucleotide sequence ID" value="NZ_BSUI01000040.1"/>
</dbReference>
<reference evidence="1 4" key="2">
    <citation type="submission" date="2020-08" db="EMBL/GenBank/DDBJ databases">
        <title>Genomic Encyclopedia of Type Strains, Phase IV (KMG-IV): sequencing the most valuable type-strain genomes for metagenomic binning, comparative biology and taxonomic classification.</title>
        <authorList>
            <person name="Goeker M."/>
        </authorList>
    </citation>
    <scope>NUCLEOTIDE SEQUENCE [LARGE SCALE GENOMIC DNA]</scope>
    <source>
        <strain evidence="1 4">DSM 105434</strain>
    </source>
</reference>
<dbReference type="EMBL" id="VBRC01000002">
    <property type="protein sequence ID" value="TLK30804.1"/>
    <property type="molecule type" value="Genomic_DNA"/>
</dbReference>
<gene>
    <name evidence="2" type="ORF">FCS05_03365</name>
    <name evidence="1" type="ORF">HNQ10_000649</name>
</gene>
<evidence type="ECO:0000313" key="1">
    <source>
        <dbReference type="EMBL" id="MBB5293836.1"/>
    </source>
</evidence>
<evidence type="ECO:0000313" key="2">
    <source>
        <dbReference type="EMBL" id="TLK30804.1"/>
    </source>
</evidence>
<evidence type="ECO:0000313" key="4">
    <source>
        <dbReference type="Proteomes" id="UP000536909"/>
    </source>
</evidence>
<dbReference type="AlphaFoldDB" id="A0AAJ5JZ59"/>
<dbReference type="Proteomes" id="UP000536909">
    <property type="component" value="Unassembled WGS sequence"/>
</dbReference>
<protein>
    <submittedName>
        <fullName evidence="2">Uncharacterized protein</fullName>
    </submittedName>
</protein>
<proteinExistence type="predicted"/>
<dbReference type="Proteomes" id="UP000308000">
    <property type="component" value="Unassembled WGS sequence"/>
</dbReference>
<evidence type="ECO:0000313" key="3">
    <source>
        <dbReference type="Proteomes" id="UP000308000"/>
    </source>
</evidence>
<sequence>MKPVPTMFAVQQAAQESGYRILTLQFEDAQLNTELHLDGPEILTVISPVLPSWPTLLIHTGISAEAVLKAQQYNPDPQGMLQYLIKAGQICMESLRALAYERIISAMVPLYWHLTSPQIRVAAYIDEPAIRTNAQAGTTAAAWHALTLTSEQRALRLSDHFTPSSVRLREDLSTPLGLTYHAAANGLNLAQMAQRLPLRWDVLTGHVTELIARQVLTPRGGLNSR</sequence>
<keyword evidence="4" id="KW-1185">Reference proteome</keyword>
<reference evidence="2 3" key="1">
    <citation type="submission" date="2019-04" db="EMBL/GenBank/DDBJ databases">
        <title>Deinococcus metalilatus MA1002 mutant No.5.</title>
        <authorList>
            <person name="Park W."/>
            <person name="Park C."/>
        </authorList>
    </citation>
    <scope>NUCLEOTIDE SEQUENCE [LARGE SCALE GENOMIC DNA]</scope>
    <source>
        <strain evidence="2 3">MA1002-m5</strain>
    </source>
</reference>
<accession>A0AAJ5JZ59</accession>